<evidence type="ECO:0000259" key="2">
    <source>
        <dbReference type="Pfam" id="PF00082"/>
    </source>
</evidence>
<dbReference type="PROSITE" id="PS51892">
    <property type="entry name" value="SUBTILASE"/>
    <property type="match status" value="1"/>
</dbReference>
<gene>
    <name evidence="3" type="ORF">S01H1_35728</name>
</gene>
<dbReference type="GO" id="GO:0006508">
    <property type="term" value="P:proteolysis"/>
    <property type="evidence" value="ECO:0007669"/>
    <property type="project" value="InterPro"/>
</dbReference>
<proteinExistence type="predicted"/>
<comment type="caution">
    <text evidence="3">The sequence shown here is derived from an EMBL/GenBank/DDBJ whole genome shotgun (WGS) entry which is preliminary data.</text>
</comment>
<name>X0VPX7_9ZZZZ</name>
<feature type="transmembrane region" description="Helical" evidence="1">
    <location>
        <begin position="109"/>
        <end position="129"/>
    </location>
</feature>
<dbReference type="AlphaFoldDB" id="X0VPX7"/>
<protein>
    <recommendedName>
        <fullName evidence="2">Peptidase S8/S53 domain-containing protein</fullName>
    </recommendedName>
</protein>
<keyword evidence="1" id="KW-0812">Transmembrane</keyword>
<reference evidence="3" key="1">
    <citation type="journal article" date="2014" name="Front. Microbiol.">
        <title>High frequency of phylogenetically diverse reductive dehalogenase-homologous genes in deep subseafloor sedimentary metagenomes.</title>
        <authorList>
            <person name="Kawai M."/>
            <person name="Futagami T."/>
            <person name="Toyoda A."/>
            <person name="Takaki Y."/>
            <person name="Nishi S."/>
            <person name="Hori S."/>
            <person name="Arai W."/>
            <person name="Tsubouchi T."/>
            <person name="Morono Y."/>
            <person name="Uchiyama I."/>
            <person name="Ito T."/>
            <person name="Fujiyama A."/>
            <person name="Inagaki F."/>
            <person name="Takami H."/>
        </authorList>
    </citation>
    <scope>NUCLEOTIDE SEQUENCE</scope>
    <source>
        <strain evidence="3">Expedition CK06-06</strain>
    </source>
</reference>
<evidence type="ECO:0000256" key="1">
    <source>
        <dbReference type="SAM" id="Phobius"/>
    </source>
</evidence>
<keyword evidence="1" id="KW-0472">Membrane</keyword>
<dbReference type="GO" id="GO:0004252">
    <property type="term" value="F:serine-type endopeptidase activity"/>
    <property type="evidence" value="ECO:0007669"/>
    <property type="project" value="InterPro"/>
</dbReference>
<dbReference type="Pfam" id="PF00082">
    <property type="entry name" value="Peptidase_S8"/>
    <property type="match status" value="1"/>
</dbReference>
<dbReference type="EMBL" id="BARS01022337">
    <property type="protein sequence ID" value="GAG13212.1"/>
    <property type="molecule type" value="Genomic_DNA"/>
</dbReference>
<evidence type="ECO:0000313" key="3">
    <source>
        <dbReference type="EMBL" id="GAG13212.1"/>
    </source>
</evidence>
<dbReference type="SUPFAM" id="SSF52743">
    <property type="entry name" value="Subtilisin-like"/>
    <property type="match status" value="1"/>
</dbReference>
<dbReference type="InterPro" id="IPR000209">
    <property type="entry name" value="Peptidase_S8/S53_dom"/>
</dbReference>
<keyword evidence="1" id="KW-1133">Transmembrane helix</keyword>
<dbReference type="InterPro" id="IPR036852">
    <property type="entry name" value="Peptidase_S8/S53_dom_sf"/>
</dbReference>
<feature type="non-terminal residue" evidence="3">
    <location>
        <position position="1"/>
    </location>
</feature>
<organism evidence="3">
    <name type="scientific">marine sediment metagenome</name>
    <dbReference type="NCBI Taxonomy" id="412755"/>
    <lineage>
        <taxon>unclassified sequences</taxon>
        <taxon>metagenomes</taxon>
        <taxon>ecological metagenomes</taxon>
    </lineage>
</organism>
<sequence length="135" mass="14985">ITKKEQRAAFSSFGRRLIVMAPGVDLLGCYLNNGYAKLTGTSMAAPETTNIVALEKGLRSMNLKEAVARFASTSKDMAEKGWDAKTGWGIIDPWKFLLLEEEPKKTKNWLGGLLFLLLLFLIKVPVAALKQSIRR</sequence>
<dbReference type="Gene3D" id="3.40.50.200">
    <property type="entry name" value="Peptidase S8/S53 domain"/>
    <property type="match status" value="1"/>
</dbReference>
<accession>X0VPX7</accession>
<feature type="domain" description="Peptidase S8/S53" evidence="2">
    <location>
        <begin position="3"/>
        <end position="89"/>
    </location>
</feature>